<evidence type="ECO:0000313" key="3">
    <source>
        <dbReference type="Proteomes" id="UP000250831"/>
    </source>
</evidence>
<dbReference type="RefSeq" id="WP_108634526.1">
    <property type="nucleotide sequence ID" value="NZ_QCXX01000003.1"/>
</dbReference>
<dbReference type="InterPro" id="IPR013766">
    <property type="entry name" value="Thioredoxin_domain"/>
</dbReference>
<sequence length="185" mass="20778">MKVHQKDSLTMIVVATCLFALTAYGNSKSTKNENTNISEKEMITTTNENTDPVSFKNEDGESISTMDLKGKVVFINFWATWCPPCIKELPSINDLKKQYERNKNIVFLMVDVDADLEKSVSFMKDNKYDLTVYMPETPIPPTFLGNSIPTTVILGKDGKIKERIEGGRDYAAPDIKVLLDDLIGE</sequence>
<dbReference type="InterPro" id="IPR013740">
    <property type="entry name" value="Redoxin"/>
</dbReference>
<comment type="caution">
    <text evidence="2">The sequence shown here is derived from an EMBL/GenBank/DDBJ whole genome shotgun (WGS) entry which is preliminary data.</text>
</comment>
<evidence type="ECO:0000259" key="1">
    <source>
        <dbReference type="PROSITE" id="PS51352"/>
    </source>
</evidence>
<dbReference type="GO" id="GO:0016491">
    <property type="term" value="F:oxidoreductase activity"/>
    <property type="evidence" value="ECO:0007669"/>
    <property type="project" value="InterPro"/>
</dbReference>
<dbReference type="PANTHER" id="PTHR42852">
    <property type="entry name" value="THIOL:DISULFIDE INTERCHANGE PROTEIN DSBE"/>
    <property type="match status" value="1"/>
</dbReference>
<dbReference type="OrthoDB" id="9815205at2"/>
<dbReference type="PROSITE" id="PS51352">
    <property type="entry name" value="THIOREDOXIN_2"/>
    <property type="match status" value="1"/>
</dbReference>
<keyword evidence="3" id="KW-1185">Reference proteome</keyword>
<dbReference type="Pfam" id="PF08534">
    <property type="entry name" value="Redoxin"/>
    <property type="match status" value="1"/>
</dbReference>
<dbReference type="EMBL" id="QCXX01000003">
    <property type="protein sequence ID" value="PUV24599.1"/>
    <property type="molecule type" value="Genomic_DNA"/>
</dbReference>
<organism evidence="2 3">
    <name type="scientific">Sphingobacterium athyrii</name>
    <dbReference type="NCBI Taxonomy" id="2152717"/>
    <lineage>
        <taxon>Bacteria</taxon>
        <taxon>Pseudomonadati</taxon>
        <taxon>Bacteroidota</taxon>
        <taxon>Sphingobacteriia</taxon>
        <taxon>Sphingobacteriales</taxon>
        <taxon>Sphingobacteriaceae</taxon>
        <taxon>Sphingobacterium</taxon>
    </lineage>
</organism>
<evidence type="ECO:0000313" key="2">
    <source>
        <dbReference type="EMBL" id="PUV24599.1"/>
    </source>
</evidence>
<dbReference type="AlphaFoldDB" id="A0A363NUZ0"/>
<protein>
    <submittedName>
        <fullName evidence="2">Thioredoxin</fullName>
    </submittedName>
</protein>
<accession>A0A363NUZ0</accession>
<dbReference type="SUPFAM" id="SSF52833">
    <property type="entry name" value="Thioredoxin-like"/>
    <property type="match status" value="1"/>
</dbReference>
<proteinExistence type="predicted"/>
<feature type="domain" description="Thioredoxin" evidence="1">
    <location>
        <begin position="44"/>
        <end position="184"/>
    </location>
</feature>
<dbReference type="CDD" id="cd02966">
    <property type="entry name" value="TlpA_like_family"/>
    <property type="match status" value="1"/>
</dbReference>
<dbReference type="Proteomes" id="UP000250831">
    <property type="component" value="Unassembled WGS sequence"/>
</dbReference>
<dbReference type="InterPro" id="IPR050553">
    <property type="entry name" value="Thioredoxin_ResA/DsbE_sf"/>
</dbReference>
<gene>
    <name evidence="2" type="ORF">DCO56_11395</name>
</gene>
<name>A0A363NUZ0_9SPHI</name>
<reference evidence="2 3" key="1">
    <citation type="submission" date="2018-04" db="EMBL/GenBank/DDBJ databases">
        <title>Sphingobacterium sp. M46 Genome.</title>
        <authorList>
            <person name="Cheng J."/>
            <person name="Li Y."/>
        </authorList>
    </citation>
    <scope>NUCLEOTIDE SEQUENCE [LARGE SCALE GENOMIC DNA]</scope>
    <source>
        <strain evidence="2 3">M46</strain>
    </source>
</reference>
<dbReference type="InterPro" id="IPR036249">
    <property type="entry name" value="Thioredoxin-like_sf"/>
</dbReference>
<dbReference type="Gene3D" id="3.40.30.10">
    <property type="entry name" value="Glutaredoxin"/>
    <property type="match status" value="1"/>
</dbReference>
<dbReference type="PANTHER" id="PTHR42852:SF17">
    <property type="entry name" value="THIOREDOXIN-LIKE PROTEIN HI_1115"/>
    <property type="match status" value="1"/>
</dbReference>